<comment type="caution">
    <text evidence="1">The sequence shown here is derived from an EMBL/GenBank/DDBJ whole genome shotgun (WGS) entry which is preliminary data.</text>
</comment>
<protein>
    <submittedName>
        <fullName evidence="1">Uncharacterized protein</fullName>
    </submittedName>
</protein>
<evidence type="ECO:0000313" key="2">
    <source>
        <dbReference type="Proteomes" id="UP000286351"/>
    </source>
</evidence>
<name>A0A423JXB6_9PSED</name>
<sequence>MRLYSPDGSELMKIEALERDGNKLVLKGTAFGAMPISAQLRPEELRGGFRLLSAKLALFLISMLLRR</sequence>
<dbReference type="Proteomes" id="UP000286351">
    <property type="component" value="Unassembled WGS sequence"/>
</dbReference>
<reference evidence="1 2" key="1">
    <citation type="submission" date="2016-10" db="EMBL/GenBank/DDBJ databases">
        <title>Comparative genome analysis of multiple Pseudomonas spp. focuses on biocontrol and plant growth promoting traits.</title>
        <authorList>
            <person name="Tao X.-Y."/>
            <person name="Taylor C.G."/>
        </authorList>
    </citation>
    <scope>NUCLEOTIDE SEQUENCE [LARGE SCALE GENOMIC DNA]</scope>
    <source>
        <strain evidence="1 2">38D4</strain>
    </source>
</reference>
<dbReference type="EMBL" id="MOBO01000001">
    <property type="protein sequence ID" value="RON42318.1"/>
    <property type="molecule type" value="Genomic_DNA"/>
</dbReference>
<gene>
    <name evidence="1" type="ORF">BK664_01665</name>
</gene>
<dbReference type="AlphaFoldDB" id="A0A423JXB6"/>
<organism evidence="1 2">
    <name type="scientific">Pseudomonas brassicacearum</name>
    <dbReference type="NCBI Taxonomy" id="930166"/>
    <lineage>
        <taxon>Bacteria</taxon>
        <taxon>Pseudomonadati</taxon>
        <taxon>Pseudomonadota</taxon>
        <taxon>Gammaproteobacteria</taxon>
        <taxon>Pseudomonadales</taxon>
        <taxon>Pseudomonadaceae</taxon>
        <taxon>Pseudomonas</taxon>
    </lineage>
</organism>
<proteinExistence type="predicted"/>
<accession>A0A423JXB6</accession>
<dbReference type="RefSeq" id="WP_123364228.1">
    <property type="nucleotide sequence ID" value="NZ_MOBO01000001.1"/>
</dbReference>
<evidence type="ECO:0000313" key="1">
    <source>
        <dbReference type="EMBL" id="RON42318.1"/>
    </source>
</evidence>